<feature type="chain" id="PRO_5011684142" evidence="1">
    <location>
        <begin position="23"/>
        <end position="112"/>
    </location>
</feature>
<keyword evidence="3" id="KW-1185">Reference proteome</keyword>
<dbReference type="OrthoDB" id="9960237at2"/>
<dbReference type="EMBL" id="FNES01000009">
    <property type="protein sequence ID" value="SDJ88715.1"/>
    <property type="molecule type" value="Genomic_DNA"/>
</dbReference>
<dbReference type="Proteomes" id="UP000198525">
    <property type="component" value="Unassembled WGS sequence"/>
</dbReference>
<sequence>MKSLIATAGLIAGIAMTTSALACDPSAAEERWGKAEEEGIVLGAGMVNDLPSFAVDEAVWDQLDLNTRTAMAETFECVIAGPESILAKAQVLTNGGEVLAIWDGIDQELDIK</sequence>
<evidence type="ECO:0000313" key="3">
    <source>
        <dbReference type="Proteomes" id="UP000198525"/>
    </source>
</evidence>
<accession>A0A1G8XFK4</accession>
<gene>
    <name evidence="2" type="ORF">SAMN04487954_10912</name>
</gene>
<keyword evidence="1" id="KW-0732">Signal</keyword>
<dbReference type="PROSITE" id="PS51257">
    <property type="entry name" value="PROKAR_LIPOPROTEIN"/>
    <property type="match status" value="1"/>
</dbReference>
<name>A0A1G8XFK4_9GAMM</name>
<feature type="signal peptide" evidence="1">
    <location>
        <begin position="1"/>
        <end position="22"/>
    </location>
</feature>
<evidence type="ECO:0000313" key="2">
    <source>
        <dbReference type="EMBL" id="SDJ88715.1"/>
    </source>
</evidence>
<proteinExistence type="predicted"/>
<organism evidence="2 3">
    <name type="scientific">Billgrantia gudaonensis</name>
    <dbReference type="NCBI Taxonomy" id="376427"/>
    <lineage>
        <taxon>Bacteria</taxon>
        <taxon>Pseudomonadati</taxon>
        <taxon>Pseudomonadota</taxon>
        <taxon>Gammaproteobacteria</taxon>
        <taxon>Oceanospirillales</taxon>
        <taxon>Halomonadaceae</taxon>
        <taxon>Billgrantia</taxon>
    </lineage>
</organism>
<protein>
    <submittedName>
        <fullName evidence="2">Uncharacterized protein</fullName>
    </submittedName>
</protein>
<reference evidence="2 3" key="1">
    <citation type="submission" date="2016-10" db="EMBL/GenBank/DDBJ databases">
        <authorList>
            <person name="de Groot N.N."/>
        </authorList>
    </citation>
    <scope>NUCLEOTIDE SEQUENCE [LARGE SCALE GENOMIC DNA]</scope>
    <source>
        <strain evidence="2 3">CGMCC 1.6133</strain>
    </source>
</reference>
<dbReference type="AlphaFoldDB" id="A0A1G8XFK4"/>
<dbReference type="RefSeq" id="WP_089686293.1">
    <property type="nucleotide sequence ID" value="NZ_FNES01000009.1"/>
</dbReference>
<evidence type="ECO:0000256" key="1">
    <source>
        <dbReference type="SAM" id="SignalP"/>
    </source>
</evidence>